<gene>
    <name evidence="3" type="ORF">J2744_001965</name>
</gene>
<dbReference type="RefSeq" id="WP_210113157.1">
    <property type="nucleotide sequence ID" value="NZ_BAAADX010000001.1"/>
</dbReference>
<feature type="compositionally biased region" description="Acidic residues" evidence="1">
    <location>
        <begin position="309"/>
        <end position="318"/>
    </location>
</feature>
<feature type="compositionally biased region" description="Low complexity" evidence="1">
    <location>
        <begin position="319"/>
        <end position="351"/>
    </location>
</feature>
<evidence type="ECO:0000256" key="1">
    <source>
        <dbReference type="SAM" id="MobiDB-lite"/>
    </source>
</evidence>
<protein>
    <recommendedName>
        <fullName evidence="2">DUF7115 domain-containing protein</fullName>
    </recommendedName>
</protein>
<reference evidence="3 4" key="1">
    <citation type="submission" date="2021-03" db="EMBL/GenBank/DDBJ databases">
        <title>Genomic Encyclopedia of Type Strains, Phase IV (KMG-IV): sequencing the most valuable type-strain genomes for metagenomic binning, comparative biology and taxonomic classification.</title>
        <authorList>
            <person name="Goeker M."/>
        </authorList>
    </citation>
    <scope>NUCLEOTIDE SEQUENCE [LARGE SCALE GENOMIC DNA]</scope>
    <source>
        <strain evidence="3 4">DSM 12287</strain>
    </source>
</reference>
<dbReference type="InterPro" id="IPR055539">
    <property type="entry name" value="DUF7115"/>
</dbReference>
<comment type="caution">
    <text evidence="3">The sequence shown here is derived from an EMBL/GenBank/DDBJ whole genome shotgun (WGS) entry which is preliminary data.</text>
</comment>
<name>A0A8J7UNW7_9EURY</name>
<evidence type="ECO:0000313" key="4">
    <source>
        <dbReference type="Proteomes" id="UP000770586"/>
    </source>
</evidence>
<accession>A0A8J7UNW7</accession>
<feature type="compositionally biased region" description="Acidic residues" evidence="1">
    <location>
        <begin position="394"/>
        <end position="410"/>
    </location>
</feature>
<feature type="region of interest" description="Disordered" evidence="1">
    <location>
        <begin position="212"/>
        <end position="421"/>
    </location>
</feature>
<feature type="compositionally biased region" description="Low complexity" evidence="1">
    <location>
        <begin position="279"/>
        <end position="308"/>
    </location>
</feature>
<feature type="domain" description="DUF7115" evidence="2">
    <location>
        <begin position="1"/>
        <end position="107"/>
    </location>
</feature>
<dbReference type="EMBL" id="JAGGKE010000007">
    <property type="protein sequence ID" value="MBP1902281.1"/>
    <property type="molecule type" value="Genomic_DNA"/>
</dbReference>
<dbReference type="Pfam" id="PF23428">
    <property type="entry name" value="DUF7115"/>
    <property type="match status" value="1"/>
</dbReference>
<sequence>MSLPELLAGTVGDEEVVAEVPLGGDDRLAVTPTRTLVYRGDGLLSDESVDEYDHDVERIEVSAGRRKSKITLGYGLDGDETLSVPSKRVDDVLHPILAGVLSSSGVTGPGETVVRTFRFSELTLIVTSERLVKHVGSAVWDPEFEEFHYADLTGLDFEEGTVATAVVLVHDGRSERFKAPNESARAVRETLADAVCSFHGVESVEEFRVAAAEADESTTDGKSGGTTDFGEGPDPLSASPVADAEADADGAETASDGAVDAADAASRSEPVIDGDDAVGETAEGTDAAGEAGAATETDAPGASSAEPSEPSDDDDPLDADPLAADAAVDDATGADPADPLDADATTTASAEGVERGPTDEPAAMDGPADEPAADPTVTDAVGADSGSDAGTIDADAEDDADVTGPDDDGFDGSPFESAGVEDADLASEVAALRRTVEAQSERLDRQSTLIEQLIEELRRGR</sequence>
<evidence type="ECO:0000313" key="3">
    <source>
        <dbReference type="EMBL" id="MBP1902281.1"/>
    </source>
</evidence>
<keyword evidence="4" id="KW-1185">Reference proteome</keyword>
<feature type="compositionally biased region" description="Low complexity" evidence="1">
    <location>
        <begin position="251"/>
        <end position="268"/>
    </location>
</feature>
<evidence type="ECO:0000259" key="2">
    <source>
        <dbReference type="Pfam" id="PF23428"/>
    </source>
</evidence>
<dbReference type="Proteomes" id="UP000770586">
    <property type="component" value="Unassembled WGS sequence"/>
</dbReference>
<dbReference type="AlphaFoldDB" id="A0A8J7UNW7"/>
<dbReference type="OrthoDB" id="307384at2157"/>
<proteinExistence type="predicted"/>
<organism evidence="3 4">
    <name type="scientific">Halorubrum trapanicum</name>
    <dbReference type="NCBI Taxonomy" id="29284"/>
    <lineage>
        <taxon>Archaea</taxon>
        <taxon>Methanobacteriati</taxon>
        <taxon>Methanobacteriota</taxon>
        <taxon>Stenosarchaea group</taxon>
        <taxon>Halobacteria</taxon>
        <taxon>Halobacteriales</taxon>
        <taxon>Haloferacaceae</taxon>
        <taxon>Halorubrum</taxon>
    </lineage>
</organism>